<dbReference type="EMBL" id="CAJNOC010004207">
    <property type="protein sequence ID" value="CAF1013326.1"/>
    <property type="molecule type" value="Genomic_DNA"/>
</dbReference>
<proteinExistence type="inferred from homology"/>
<dbReference type="InterPro" id="IPR019579">
    <property type="entry name" value="FAM161A/B"/>
</dbReference>
<protein>
    <recommendedName>
        <fullName evidence="7">FAM161A</fullName>
    </recommendedName>
</protein>
<dbReference type="PANTHER" id="PTHR21501:SF1">
    <property type="entry name" value="PROTEIN FAM-161"/>
    <property type="match status" value="1"/>
</dbReference>
<keyword evidence="6" id="KW-1185">Reference proteome</keyword>
<evidence type="ECO:0000256" key="3">
    <source>
        <dbReference type="SAM" id="Coils"/>
    </source>
</evidence>
<dbReference type="InterPro" id="IPR051655">
    <property type="entry name" value="FAM161"/>
</dbReference>
<accession>A0A814HSI0</accession>
<feature type="coiled-coil region" evidence="3">
    <location>
        <begin position="350"/>
        <end position="409"/>
    </location>
</feature>
<evidence type="ECO:0000256" key="4">
    <source>
        <dbReference type="SAM" id="MobiDB-lite"/>
    </source>
</evidence>
<comment type="similarity">
    <text evidence="1">Belongs to the FAM161 family.</text>
</comment>
<dbReference type="GO" id="GO:0005856">
    <property type="term" value="C:cytoskeleton"/>
    <property type="evidence" value="ECO:0007669"/>
    <property type="project" value="UniProtKB-ARBA"/>
</dbReference>
<dbReference type="AlphaFoldDB" id="A0A814HSI0"/>
<dbReference type="GO" id="GO:0005929">
    <property type="term" value="C:cilium"/>
    <property type="evidence" value="ECO:0007669"/>
    <property type="project" value="TreeGrafter"/>
</dbReference>
<name>A0A814HSI0_9BILA</name>
<feature type="coiled-coil region" evidence="3">
    <location>
        <begin position="64"/>
        <end position="91"/>
    </location>
</feature>
<evidence type="ECO:0000313" key="6">
    <source>
        <dbReference type="Proteomes" id="UP000663879"/>
    </source>
</evidence>
<dbReference type="GO" id="GO:0044782">
    <property type="term" value="P:cilium organization"/>
    <property type="evidence" value="ECO:0007669"/>
    <property type="project" value="TreeGrafter"/>
</dbReference>
<evidence type="ECO:0000313" key="5">
    <source>
        <dbReference type="EMBL" id="CAF1013326.1"/>
    </source>
</evidence>
<feature type="compositionally biased region" description="Basic residues" evidence="4">
    <location>
        <begin position="415"/>
        <end position="428"/>
    </location>
</feature>
<reference evidence="5" key="1">
    <citation type="submission" date="2021-02" db="EMBL/GenBank/DDBJ databases">
        <authorList>
            <person name="Nowell W R."/>
        </authorList>
    </citation>
    <scope>NUCLEOTIDE SEQUENCE</scope>
    <source>
        <strain evidence="5">Ploen Becks lab</strain>
    </source>
</reference>
<evidence type="ECO:0000256" key="1">
    <source>
        <dbReference type="ARBA" id="ARBA00006663"/>
    </source>
</evidence>
<feature type="coiled-coil region" evidence="3">
    <location>
        <begin position="242"/>
        <end position="302"/>
    </location>
</feature>
<dbReference type="Proteomes" id="UP000663879">
    <property type="component" value="Unassembled WGS sequence"/>
</dbReference>
<feature type="region of interest" description="Disordered" evidence="4">
    <location>
        <begin position="411"/>
        <end position="431"/>
    </location>
</feature>
<dbReference type="OrthoDB" id="2150121at2759"/>
<organism evidence="5 6">
    <name type="scientific">Brachionus calyciflorus</name>
    <dbReference type="NCBI Taxonomy" id="104777"/>
    <lineage>
        <taxon>Eukaryota</taxon>
        <taxon>Metazoa</taxon>
        <taxon>Spiralia</taxon>
        <taxon>Gnathifera</taxon>
        <taxon>Rotifera</taxon>
        <taxon>Eurotatoria</taxon>
        <taxon>Monogononta</taxon>
        <taxon>Pseudotrocha</taxon>
        <taxon>Ploima</taxon>
        <taxon>Brachionidae</taxon>
        <taxon>Brachionus</taxon>
    </lineage>
</organism>
<evidence type="ECO:0008006" key="7">
    <source>
        <dbReference type="Google" id="ProtNLM"/>
    </source>
</evidence>
<gene>
    <name evidence="5" type="ORF">OXX778_LOCUS17001</name>
</gene>
<dbReference type="PANTHER" id="PTHR21501">
    <property type="entry name" value="PROTEIN FAM-161"/>
    <property type="match status" value="1"/>
</dbReference>
<dbReference type="Pfam" id="PF10595">
    <property type="entry name" value="FAM161A_B"/>
    <property type="match status" value="1"/>
</dbReference>
<keyword evidence="2 3" id="KW-0175">Coiled coil</keyword>
<evidence type="ECO:0000256" key="2">
    <source>
        <dbReference type="ARBA" id="ARBA00023054"/>
    </source>
</evidence>
<comment type="caution">
    <text evidence="5">The sequence shown here is derived from an EMBL/GenBank/DDBJ whole genome shotgun (WGS) entry which is preliminary data.</text>
</comment>
<sequence>MTDIYKNYMESLEFDPSKSTFSAYNDQHLTELVKYSLASTSNNDEFYKKLVELKNEQKKTLLYMEDLYNHKQMLKDNIQKSELNLKDIKSMTYPLPKDENYKFNLNTISAYENKPIGLIESEINNFKKVESKPPLPKSSTVTFQNTVTVARENEGYETKTHESISNDLKRIERIWEDFKIDDELNLSKKSIDFNKKFEKRLKNDSKNIKRPSSSIQVEWVPRVTIPEPFSMTIREQIKSEKKKKVAREMQDEREKRIEAELRECSKKFRAQPVPAHVMVPLYEKLKNEEELRKIKLKKMSQEYMEKVSKPFNLTETKKKEVTKERRHSFSEGQTEFNAQPLPEFYFNDELDEKMKELELYKQLKNQMRALELLKNSKMPNNMALYEEKKKLEQERAKLYIKEMSKLQKKVDQSLKKRATSATKSRKQKTHDVPDFDAMYRKFVIELETRKAENRKNTKAEPFLLLTESRTRAKNDEESKNIKRSNSMSRLNKSLSMSMDAFPIKYTETQKLRESITKDKLNDMVRKELQKEHIEKIKKLKEKKLHEQIQDKINYNPKEVSKNFDRQARKLRLEQKAKEEEYEKEIGNMYKSVESRKLQIEQVEEDNIRRAMEKKYKDVLKKVGIDDNLINEKKSTTRVASSVIHDQAENDWINE</sequence>